<dbReference type="Gene3D" id="1.50.10.100">
    <property type="entry name" value="Chondroitin AC/alginate lyase"/>
    <property type="match status" value="1"/>
</dbReference>
<protein>
    <submittedName>
        <fullName evidence="8">Lyase</fullName>
    </submittedName>
</protein>
<dbReference type="SUPFAM" id="SSF49863">
    <property type="entry name" value="Hyaluronate lyase-like, C-terminal domain"/>
    <property type="match status" value="1"/>
</dbReference>
<dbReference type="Pfam" id="PF08124">
    <property type="entry name" value="Lyase_8_N"/>
    <property type="match status" value="1"/>
</dbReference>
<gene>
    <name evidence="8" type="ORF">GT755_19845</name>
</gene>
<evidence type="ECO:0000256" key="4">
    <source>
        <dbReference type="PIRSR" id="PIRSR638970-1"/>
    </source>
</evidence>
<dbReference type="Gene3D" id="2.60.220.10">
    <property type="entry name" value="Polysaccharide lyase family 8-like, C-terminal"/>
    <property type="match status" value="1"/>
</dbReference>
<dbReference type="InterPro" id="IPR004103">
    <property type="entry name" value="Lyase_8_C"/>
</dbReference>
<feature type="active site" evidence="4">
    <location>
        <position position="191"/>
    </location>
</feature>
<comment type="caution">
    <text evidence="8">The sequence shown here is derived from an EMBL/GenBank/DDBJ whole genome shotgun (WGS) entry which is preliminary data.</text>
</comment>
<feature type="active site" evidence="4">
    <location>
        <position position="200"/>
    </location>
</feature>
<dbReference type="InterPro" id="IPR003159">
    <property type="entry name" value="Lyase_8_central_dom"/>
</dbReference>
<dbReference type="Proteomes" id="UP000479526">
    <property type="component" value="Unassembled WGS sequence"/>
</dbReference>
<evidence type="ECO:0000256" key="1">
    <source>
        <dbReference type="ARBA" id="ARBA00006699"/>
    </source>
</evidence>
<comment type="similarity">
    <text evidence="1">Belongs to the polysaccharide lyase 8 family.</text>
</comment>
<dbReference type="InterPro" id="IPR014718">
    <property type="entry name" value="GH-type_carb-bd"/>
</dbReference>
<evidence type="ECO:0000259" key="6">
    <source>
        <dbReference type="Pfam" id="PF02884"/>
    </source>
</evidence>
<feature type="domain" description="Polysaccharide lyase 8 N-terminal alpha-helical" evidence="7">
    <location>
        <begin position="59"/>
        <end position="294"/>
    </location>
</feature>
<evidence type="ECO:0000256" key="3">
    <source>
        <dbReference type="ARBA" id="ARBA00023239"/>
    </source>
</evidence>
<keyword evidence="3 8" id="KW-0456">Lyase</keyword>
<feature type="active site" evidence="4">
    <location>
        <position position="254"/>
    </location>
</feature>
<sequence length="578" mass="63300">MCLPYGGHMLSRRAFLAGALLPASGGRDDAWPALERNWADVSSRGEPWSPEHAMAREFRLTGDPALKRRVAETIGRGVREAYHAGAVKTGNWWNWEIGVPKRLLDLAILVGHRDDGLIEAVDHFVRPWRLLFYRGTSTAANRTDLCLVTLLNGILSRDPRKISRAAEALSPVFRYVTSGDGLYRDGSFIQHSTVPYQGTYGVSMLHGIGAILRTLCGTPWEITDPALGNVFAAVEHSFLPFLHEGRMMDLVSGRAIARKPHGDRRRARAFTDALDLLGESASASQRARWRELIANPPTGHRLMPAGARAVHRREGWTAALSMSSHRVAHYEHGNGENLRGWHTGAGMLYWWGEGHGDHYSGDFWHTVDPYRLPGTTVSTKRLPDGAGGAWGENCPPARWVGGASDGVHATVGQHLFGLESTLEARKSWIFLDDMVVCLGAGITCRDGVPVETVVDNRRTHARLTLGDGWAHLEGHGGYLFDGSVRVRQDEYTTLWFDHGTDPTDARYVYALLPNADLAATKAARVTVVANTPAQQGVTAGDLTAVNFWRPGTVAGITVTEPSAILYRPGHFLVAESQG</sequence>
<evidence type="ECO:0000313" key="8">
    <source>
        <dbReference type="EMBL" id="NAS23933.1"/>
    </source>
</evidence>
<feature type="domain" description="Polysaccharide lyase family 8 central" evidence="5">
    <location>
        <begin position="303"/>
        <end position="464"/>
    </location>
</feature>
<dbReference type="Pfam" id="PF02884">
    <property type="entry name" value="Lyase_8_C"/>
    <property type="match status" value="1"/>
</dbReference>
<dbReference type="InterPro" id="IPR011013">
    <property type="entry name" value="Gal_mutarotase_sf_dom"/>
</dbReference>
<dbReference type="InterPro" id="IPR008929">
    <property type="entry name" value="Chondroitin_lyas"/>
</dbReference>
<evidence type="ECO:0000259" key="7">
    <source>
        <dbReference type="Pfam" id="PF08124"/>
    </source>
</evidence>
<evidence type="ECO:0000313" key="9">
    <source>
        <dbReference type="Proteomes" id="UP000479526"/>
    </source>
</evidence>
<dbReference type="PANTHER" id="PTHR38481:SF1">
    <property type="entry name" value="HYALURONATE LYASE"/>
    <property type="match status" value="1"/>
</dbReference>
<accession>A0A7C9N8D6</accession>
<dbReference type="SUPFAM" id="SSF48230">
    <property type="entry name" value="Chondroitin AC/alginate lyase"/>
    <property type="match status" value="1"/>
</dbReference>
<keyword evidence="9" id="KW-1185">Reference proteome</keyword>
<dbReference type="GO" id="GO:0016837">
    <property type="term" value="F:carbon-oxygen lyase activity, acting on polysaccharides"/>
    <property type="evidence" value="ECO:0007669"/>
    <property type="project" value="UniProtKB-ARBA"/>
</dbReference>
<feature type="domain" description="Polysaccharide lyase family 8 C-terminal" evidence="6">
    <location>
        <begin position="526"/>
        <end position="567"/>
    </location>
</feature>
<name>A0A7C9N8D6_9ACTN</name>
<dbReference type="InterPro" id="IPR012970">
    <property type="entry name" value="Lyase_8_alpha_N"/>
</dbReference>
<dbReference type="InterPro" id="IPR011071">
    <property type="entry name" value="Lyase_8-like_C"/>
</dbReference>
<dbReference type="GO" id="GO:0005576">
    <property type="term" value="C:extracellular region"/>
    <property type="evidence" value="ECO:0007669"/>
    <property type="project" value="InterPro"/>
</dbReference>
<evidence type="ECO:0000259" key="5">
    <source>
        <dbReference type="Pfam" id="PF02278"/>
    </source>
</evidence>
<keyword evidence="2" id="KW-0732">Signal</keyword>
<dbReference type="SUPFAM" id="SSF74650">
    <property type="entry name" value="Galactose mutarotase-like"/>
    <property type="match status" value="1"/>
</dbReference>
<dbReference type="CDD" id="cd01083">
    <property type="entry name" value="GAG_Lyase"/>
    <property type="match status" value="1"/>
</dbReference>
<dbReference type="EMBL" id="WXEW01000005">
    <property type="protein sequence ID" value="NAS23933.1"/>
    <property type="molecule type" value="Genomic_DNA"/>
</dbReference>
<dbReference type="AlphaFoldDB" id="A0A7C9N8D6"/>
<dbReference type="Pfam" id="PF02278">
    <property type="entry name" value="Lyase_8"/>
    <property type="match status" value="1"/>
</dbReference>
<organism evidence="8 9">
    <name type="scientific">Herbidospora solisilvae</name>
    <dbReference type="NCBI Taxonomy" id="2696284"/>
    <lineage>
        <taxon>Bacteria</taxon>
        <taxon>Bacillati</taxon>
        <taxon>Actinomycetota</taxon>
        <taxon>Actinomycetes</taxon>
        <taxon>Streptosporangiales</taxon>
        <taxon>Streptosporangiaceae</taxon>
        <taxon>Herbidospora</taxon>
    </lineage>
</organism>
<evidence type="ECO:0000256" key="2">
    <source>
        <dbReference type="ARBA" id="ARBA00022729"/>
    </source>
</evidence>
<dbReference type="PANTHER" id="PTHR38481">
    <property type="entry name" value="HYALURONATE LYASE"/>
    <property type="match status" value="1"/>
</dbReference>
<dbReference type="InterPro" id="IPR038970">
    <property type="entry name" value="Lyase_8"/>
</dbReference>
<proteinExistence type="inferred from homology"/>
<reference evidence="8 9" key="1">
    <citation type="submission" date="2020-01" db="EMBL/GenBank/DDBJ databases">
        <title>Herbidospora sp. NEAU-GS84 nov., a novel actinomycete isolated from soil.</title>
        <authorList>
            <person name="Han L."/>
        </authorList>
    </citation>
    <scope>NUCLEOTIDE SEQUENCE [LARGE SCALE GENOMIC DNA]</scope>
    <source>
        <strain evidence="8 9">NEAU-GS84</strain>
    </source>
</reference>
<dbReference type="Gene3D" id="2.70.98.10">
    <property type="match status" value="1"/>
</dbReference>
<dbReference type="GO" id="GO:0030246">
    <property type="term" value="F:carbohydrate binding"/>
    <property type="evidence" value="ECO:0007669"/>
    <property type="project" value="InterPro"/>
</dbReference>
<dbReference type="GO" id="GO:0005975">
    <property type="term" value="P:carbohydrate metabolic process"/>
    <property type="evidence" value="ECO:0007669"/>
    <property type="project" value="InterPro"/>
</dbReference>